<accession>A0A1H7HSS2</accession>
<evidence type="ECO:0000259" key="1">
    <source>
        <dbReference type="PROSITE" id="PS50883"/>
    </source>
</evidence>
<sequence length="364" mass="40281">MSDTIPAQCGRCQTLPAKVEETGQLFLWPPLGHSLGKLVAFMREAGLEYQLRPEAQCVVVRLEQGSAAALAGRLGDTLTREELRGTRALFKQGSGEPGLTDFPNVGPLQQFLTLSRAGWLVDMLAEQRLTSHFQPIVHADDTRRIFAHEALMRGMEKDGSLVSPGTIMETARGADLLFQLDLAARGSAIREAVRHGLTGSLFINFTPTAIYDPAYCLRSTVSVIKDAGLEPHKVVFEVIESDHAQDTRHLRAIIDFYRKAGFRVALDDLGAGHSSLNLIHQLRPDIMKLDMELIRNIHEDEYKASITQKLLEIAQKLGILTVAEGIETPEELRWVRAHGVDYLQGYLIARPQNPPVQSTPHITG</sequence>
<keyword evidence="3" id="KW-1185">Reference proteome</keyword>
<dbReference type="CDD" id="cd01948">
    <property type="entry name" value="EAL"/>
    <property type="match status" value="1"/>
</dbReference>
<dbReference type="AlphaFoldDB" id="A0A1H7HSS2"/>
<name>A0A1H7HSS2_STIAU</name>
<dbReference type="PANTHER" id="PTHR33121">
    <property type="entry name" value="CYCLIC DI-GMP PHOSPHODIESTERASE PDEF"/>
    <property type="match status" value="1"/>
</dbReference>
<dbReference type="SUPFAM" id="SSF141868">
    <property type="entry name" value="EAL domain-like"/>
    <property type="match status" value="1"/>
</dbReference>
<dbReference type="SMART" id="SM00052">
    <property type="entry name" value="EAL"/>
    <property type="match status" value="1"/>
</dbReference>
<evidence type="ECO:0000313" key="3">
    <source>
        <dbReference type="Proteomes" id="UP000182719"/>
    </source>
</evidence>
<dbReference type="RefSeq" id="WP_075004948.1">
    <property type="nucleotide sequence ID" value="NZ_FOAP01000001.1"/>
</dbReference>
<proteinExistence type="predicted"/>
<organism evidence="2 3">
    <name type="scientific">Stigmatella aurantiaca</name>
    <dbReference type="NCBI Taxonomy" id="41"/>
    <lineage>
        <taxon>Bacteria</taxon>
        <taxon>Pseudomonadati</taxon>
        <taxon>Myxococcota</taxon>
        <taxon>Myxococcia</taxon>
        <taxon>Myxococcales</taxon>
        <taxon>Cystobacterineae</taxon>
        <taxon>Archangiaceae</taxon>
        <taxon>Stigmatella</taxon>
    </lineage>
</organism>
<gene>
    <name evidence="2" type="ORF">SAMN05444354_101756</name>
</gene>
<dbReference type="OrthoDB" id="9777298at2"/>
<dbReference type="Proteomes" id="UP000182719">
    <property type="component" value="Unassembled WGS sequence"/>
</dbReference>
<reference evidence="3" key="1">
    <citation type="submission" date="2016-10" db="EMBL/GenBank/DDBJ databases">
        <authorList>
            <person name="Varghese N."/>
            <person name="Submissions S."/>
        </authorList>
    </citation>
    <scope>NUCLEOTIDE SEQUENCE [LARGE SCALE GENOMIC DNA]</scope>
    <source>
        <strain evidence="3">DSM 17044</strain>
    </source>
</reference>
<dbReference type="Pfam" id="PF00563">
    <property type="entry name" value="EAL"/>
    <property type="match status" value="1"/>
</dbReference>
<evidence type="ECO:0000313" key="2">
    <source>
        <dbReference type="EMBL" id="SEK51245.1"/>
    </source>
</evidence>
<dbReference type="PROSITE" id="PS50883">
    <property type="entry name" value="EAL"/>
    <property type="match status" value="1"/>
</dbReference>
<feature type="domain" description="EAL" evidence="1">
    <location>
        <begin position="113"/>
        <end position="364"/>
    </location>
</feature>
<dbReference type="InterPro" id="IPR035919">
    <property type="entry name" value="EAL_sf"/>
</dbReference>
<protein>
    <submittedName>
        <fullName evidence="2">EAL domain, c-di-GMP-specific phosphodiesterase class I (Or its enzymatically inactive variant)</fullName>
    </submittedName>
</protein>
<dbReference type="GO" id="GO:0071111">
    <property type="term" value="F:cyclic-guanylate-specific phosphodiesterase activity"/>
    <property type="evidence" value="ECO:0007669"/>
    <property type="project" value="InterPro"/>
</dbReference>
<dbReference type="EMBL" id="FOAP01000001">
    <property type="protein sequence ID" value="SEK51245.1"/>
    <property type="molecule type" value="Genomic_DNA"/>
</dbReference>
<dbReference type="Gene3D" id="3.20.20.450">
    <property type="entry name" value="EAL domain"/>
    <property type="match status" value="1"/>
</dbReference>
<dbReference type="InterPro" id="IPR050706">
    <property type="entry name" value="Cyclic-di-GMP_PDE-like"/>
</dbReference>
<dbReference type="PANTHER" id="PTHR33121:SF15">
    <property type="entry name" value="BLUE LIGHT- AND TEMPERATURE-REGULATED ANTIREPRESSOR BLUF"/>
    <property type="match status" value="1"/>
</dbReference>
<dbReference type="InterPro" id="IPR001633">
    <property type="entry name" value="EAL_dom"/>
</dbReference>